<feature type="transmembrane region" description="Helical" evidence="1">
    <location>
        <begin position="12"/>
        <end position="35"/>
    </location>
</feature>
<feature type="transmembrane region" description="Helical" evidence="1">
    <location>
        <begin position="96"/>
        <end position="114"/>
    </location>
</feature>
<name>A0A2G6KAK9_9ACTN</name>
<gene>
    <name evidence="2" type="ORF">CSA55_02970</name>
</gene>
<sequence length="162" mass="17010">MSIAAAGSKRSSLIIIGVDLVLTMVFVGTAIYAAVVNTTSARWVGVIGAMVTFAVGVVAAIWSYSIAYQISQTREVLARHLYLLIGHGIPHSVKRVLNSALAAQILVAVATMVARPTGPDGSPGTSLAVGCIVPVFGLGMNAWWVISHVEFAPRRRRSSPSP</sequence>
<keyword evidence="1" id="KW-0812">Transmembrane</keyword>
<evidence type="ECO:0000313" key="3">
    <source>
        <dbReference type="Proteomes" id="UP000230914"/>
    </source>
</evidence>
<dbReference type="EMBL" id="PDSL01000043">
    <property type="protein sequence ID" value="PIE32718.1"/>
    <property type="molecule type" value="Genomic_DNA"/>
</dbReference>
<accession>A0A2G6KAK9</accession>
<organism evidence="2 3">
    <name type="scientific">Ilumatobacter coccineus</name>
    <dbReference type="NCBI Taxonomy" id="467094"/>
    <lineage>
        <taxon>Bacteria</taxon>
        <taxon>Bacillati</taxon>
        <taxon>Actinomycetota</taxon>
        <taxon>Acidimicrobiia</taxon>
        <taxon>Acidimicrobiales</taxon>
        <taxon>Ilumatobacteraceae</taxon>
        <taxon>Ilumatobacter</taxon>
    </lineage>
</organism>
<keyword evidence="1" id="KW-0472">Membrane</keyword>
<dbReference type="AlphaFoldDB" id="A0A2G6KAK9"/>
<keyword evidence="1" id="KW-1133">Transmembrane helix</keyword>
<proteinExistence type="predicted"/>
<comment type="caution">
    <text evidence="2">The sequence shown here is derived from an EMBL/GenBank/DDBJ whole genome shotgun (WGS) entry which is preliminary data.</text>
</comment>
<feature type="transmembrane region" description="Helical" evidence="1">
    <location>
        <begin position="126"/>
        <end position="146"/>
    </location>
</feature>
<evidence type="ECO:0000313" key="2">
    <source>
        <dbReference type="EMBL" id="PIE32718.1"/>
    </source>
</evidence>
<dbReference type="Proteomes" id="UP000230914">
    <property type="component" value="Unassembled WGS sequence"/>
</dbReference>
<feature type="transmembrane region" description="Helical" evidence="1">
    <location>
        <begin position="41"/>
        <end position="64"/>
    </location>
</feature>
<evidence type="ECO:0000256" key="1">
    <source>
        <dbReference type="SAM" id="Phobius"/>
    </source>
</evidence>
<reference evidence="2 3" key="1">
    <citation type="submission" date="2017-10" db="EMBL/GenBank/DDBJ databases">
        <title>Novel microbial diversity and functional potential in the marine mammal oral microbiome.</title>
        <authorList>
            <person name="Dudek N.K."/>
            <person name="Sun C.L."/>
            <person name="Burstein D."/>
            <person name="Kantor R.S."/>
            <person name="Aliaga Goltsman D.S."/>
            <person name="Bik E.M."/>
            <person name="Thomas B.C."/>
            <person name="Banfield J.F."/>
            <person name="Relman D.A."/>
        </authorList>
    </citation>
    <scope>NUCLEOTIDE SEQUENCE [LARGE SCALE GENOMIC DNA]</scope>
    <source>
        <strain evidence="2">DOLJORAL78_61_10</strain>
    </source>
</reference>
<protein>
    <submittedName>
        <fullName evidence="2">Uncharacterized protein</fullName>
    </submittedName>
</protein>